<dbReference type="Pfam" id="PF00117">
    <property type="entry name" value="GATase"/>
    <property type="match status" value="1"/>
</dbReference>
<reference evidence="2 3" key="1">
    <citation type="journal article" date="2012" name="J. Bacteriol.">
        <title>Draft Genome Sequence of the Purple Photosynthetic Bacterium Phaeospirillum molischianum DSM120, a Particularly Versatile Bacterium.</title>
        <authorList>
            <person name="Duquesne K."/>
            <person name="Prima V."/>
            <person name="Ji B."/>
            <person name="Rouy Z."/>
            <person name="Medigue C."/>
            <person name="Talla E."/>
            <person name="Sturgis J.N."/>
        </authorList>
    </citation>
    <scope>NUCLEOTIDE SEQUENCE [LARGE SCALE GENOMIC DNA]</scope>
    <source>
        <strain evidence="3">DSM120</strain>
    </source>
</reference>
<gene>
    <name evidence="2" type="ORF">PHAMO_230023</name>
</gene>
<dbReference type="CDD" id="cd01741">
    <property type="entry name" value="GATase1_1"/>
    <property type="match status" value="1"/>
</dbReference>
<dbReference type="GO" id="GO:0016740">
    <property type="term" value="F:transferase activity"/>
    <property type="evidence" value="ECO:0007669"/>
    <property type="project" value="UniProtKB-KW"/>
</dbReference>
<dbReference type="RefSeq" id="WP_002727783.1">
    <property type="nucleotide sequence ID" value="NZ_CAHP01000016.1"/>
</dbReference>
<dbReference type="SUPFAM" id="SSF52317">
    <property type="entry name" value="Class I glutamine amidotransferase-like"/>
    <property type="match status" value="1"/>
</dbReference>
<dbReference type="OrthoDB" id="7365442at2"/>
<proteinExistence type="predicted"/>
<evidence type="ECO:0000259" key="1">
    <source>
        <dbReference type="Pfam" id="PF00117"/>
    </source>
</evidence>
<dbReference type="GO" id="GO:0005829">
    <property type="term" value="C:cytosol"/>
    <property type="evidence" value="ECO:0007669"/>
    <property type="project" value="TreeGrafter"/>
</dbReference>
<keyword evidence="2" id="KW-0315">Glutamine amidotransferase</keyword>
<dbReference type="STRING" id="1150626.PHAMO_230023"/>
<dbReference type="PANTHER" id="PTHR42695">
    <property type="entry name" value="GLUTAMINE AMIDOTRANSFERASE YLR126C-RELATED"/>
    <property type="match status" value="1"/>
</dbReference>
<dbReference type="eggNOG" id="COG0518">
    <property type="taxonomic scope" value="Bacteria"/>
</dbReference>
<protein>
    <submittedName>
        <fullName evidence="2">GMP synthase-Glutamine amidotransferase domain</fullName>
    </submittedName>
</protein>
<dbReference type="InterPro" id="IPR017926">
    <property type="entry name" value="GATASE"/>
</dbReference>
<feature type="domain" description="Glutamine amidotransferase" evidence="1">
    <location>
        <begin position="21"/>
        <end position="182"/>
    </location>
</feature>
<dbReference type="AlphaFoldDB" id="H8FRP3"/>
<dbReference type="NCBIfam" id="NF005458">
    <property type="entry name" value="PRK07053.1"/>
    <property type="match status" value="1"/>
</dbReference>
<name>H8FRP3_MAGML</name>
<dbReference type="PANTHER" id="PTHR42695:SF5">
    <property type="entry name" value="GLUTAMINE AMIDOTRANSFERASE YLR126C-RELATED"/>
    <property type="match status" value="1"/>
</dbReference>
<dbReference type="PROSITE" id="PS51273">
    <property type="entry name" value="GATASE_TYPE_1"/>
    <property type="match status" value="1"/>
</dbReference>
<dbReference type="Gene3D" id="3.40.50.880">
    <property type="match status" value="1"/>
</dbReference>
<comment type="caution">
    <text evidence="2">The sequence shown here is derived from an EMBL/GenBank/DDBJ whole genome shotgun (WGS) entry which is preliminary data.</text>
</comment>
<evidence type="ECO:0000313" key="2">
    <source>
        <dbReference type="EMBL" id="CCG41031.1"/>
    </source>
</evidence>
<keyword evidence="3" id="KW-1185">Reference proteome</keyword>
<keyword evidence="2" id="KW-0808">Transferase</keyword>
<organism evidence="2 3">
    <name type="scientific">Magnetospirillum molischianum DSM 120</name>
    <dbReference type="NCBI Taxonomy" id="1150626"/>
    <lineage>
        <taxon>Bacteria</taxon>
        <taxon>Pseudomonadati</taxon>
        <taxon>Pseudomonadota</taxon>
        <taxon>Alphaproteobacteria</taxon>
        <taxon>Rhodospirillales</taxon>
        <taxon>Rhodospirillaceae</taxon>
        <taxon>Magnetospirillum</taxon>
    </lineage>
</organism>
<dbReference type="InterPro" id="IPR029062">
    <property type="entry name" value="Class_I_gatase-like"/>
</dbReference>
<dbReference type="Proteomes" id="UP000004169">
    <property type="component" value="Unassembled WGS sequence"/>
</dbReference>
<sequence>MRTCVALRHVAFEDLGSFEPYLRAAGYEIVYHEAGYDDLAALDPLAPDLLVVLGGPIGAYDDELYPFLRDELRLVEARLAAGRPLIGLCLGAQLMARSLGARVRPNPAGREIGWSQLSLTAAGIESPLGELAGVDVLHWHGDIFDLPAGSQALASTSITPNQAFLHGSAALGLQFHVEATARGMERWFIGHAAEIGVAGLSVPELRAATARNAALLERQGTRLLARFLDGIGLLA</sequence>
<accession>H8FRP3</accession>
<evidence type="ECO:0000313" key="3">
    <source>
        <dbReference type="Proteomes" id="UP000004169"/>
    </source>
</evidence>
<dbReference type="EMBL" id="CAHP01000016">
    <property type="protein sequence ID" value="CCG41031.1"/>
    <property type="molecule type" value="Genomic_DNA"/>
</dbReference>
<dbReference type="InterPro" id="IPR044992">
    <property type="entry name" value="ChyE-like"/>
</dbReference>